<dbReference type="InterPro" id="IPR056186">
    <property type="entry name" value="PDZ_CPAF-rel"/>
</dbReference>
<feature type="region of interest" description="Disordered" evidence="1">
    <location>
        <begin position="680"/>
        <end position="699"/>
    </location>
</feature>
<dbReference type="PANTHER" id="PTHR37049:SF5">
    <property type="entry name" value="TAIL SPECIFIC PROTEASE DOMAIN-CONTAINING PROTEIN"/>
    <property type="match status" value="1"/>
</dbReference>
<evidence type="ECO:0000313" key="3">
    <source>
        <dbReference type="EMBL" id="KZL65990.1"/>
    </source>
</evidence>
<evidence type="ECO:0000256" key="1">
    <source>
        <dbReference type="SAM" id="MobiDB-lite"/>
    </source>
</evidence>
<feature type="domain" description="CPAF-like PDZ" evidence="2">
    <location>
        <begin position="118"/>
        <end position="242"/>
    </location>
</feature>
<dbReference type="Proteomes" id="UP000076552">
    <property type="component" value="Unassembled WGS sequence"/>
</dbReference>
<dbReference type="GO" id="GO:0008236">
    <property type="term" value="F:serine-type peptidase activity"/>
    <property type="evidence" value="ECO:0007669"/>
    <property type="project" value="InterPro"/>
</dbReference>
<sequence length="881" mass="96903">MCGQIIDAVNQGHRYFYAVNAYECLTSVPFHAAMALRFIDYYNTTMQFQSTLAHLKDPPEGYQQPAFDLIQGLEDLKHNVTTGVFKNQYDFEAILQYLVYSVHDAHVDLFAGVLSAFSFASPYPLVTASINGKEIPKVYFANDVILRQRNISNGIEPPSISAVSHINGRPAVDYLTEFAALQSVGMLEPHADWNELMDSPVQDIHGVYSIFSGESTFYPGNTLNFTYEDPDRKDVETYWLAIYNNAEFTGPLTTGGDFYNFFVLGLLPASYDEVPLPVVFGGSPSGDAPVTQDPDPSNGTDEIEVNANWNKASYGAFPEDPDIVQFDLGLYGGGIITGYFYDDISTGVISIPHFDQYDWDFGNFSQSLADFMDGARARRLSHIVVDLQKNYGGSTGIALLLFRELFPGIDPFTGSQRRSHELGNFLGSATTRIYEEMAAGDDDEKDTALALMADEWVITTRLNAETGRNFTSWEQYQGPRQEKDDEFSLVEEYDLKNPTFHAAAFDGWILNRYMDEHDAERREVVWGPEDVVILTDGTCSSACAIFVELATTQGGARTVVMGGAPKPGPMQAVSGTRGMRMYSNVDLDIDISWIADLNETAKSRLPANRNDTGIYVNYAGFNLRDQLRADDVSTPLQFHYVAADCRLYFTLDNVYNMSALWHDVARAAFEDPSLCVEGSTGYTSRSGDGAPKAPPRMPDVRVPSPEPATAFTVDYDPLSYDGLPTGQFRASNEVAPNPCNPKAGSNGQCPGGQCQSFYPTCNGIKAIVPVSVCAGNCVPFSKCAASNTQCFTGNTRRSTEFKEQADLLSQSHPSYNFQATLEPYGYCPPANIVLCTRKNPGPPTTDLPAKQPTTSTGARRGQVGSNVRIKAGRFPRLVRGP</sequence>
<evidence type="ECO:0000259" key="2">
    <source>
        <dbReference type="Pfam" id="PF23658"/>
    </source>
</evidence>
<dbReference type="STRING" id="708197.A0A166NRW0"/>
<dbReference type="Pfam" id="PF23658">
    <property type="entry name" value="PDZ_CPAF_rel"/>
    <property type="match status" value="1"/>
</dbReference>
<dbReference type="PANTHER" id="PTHR37049">
    <property type="entry name" value="PEPTIDASE S41 FAMILY PROTEIN"/>
    <property type="match status" value="1"/>
</dbReference>
<organism evidence="3 4">
    <name type="scientific">Colletotrichum tofieldiae</name>
    <dbReference type="NCBI Taxonomy" id="708197"/>
    <lineage>
        <taxon>Eukaryota</taxon>
        <taxon>Fungi</taxon>
        <taxon>Dikarya</taxon>
        <taxon>Ascomycota</taxon>
        <taxon>Pezizomycotina</taxon>
        <taxon>Sordariomycetes</taxon>
        <taxon>Hypocreomycetidae</taxon>
        <taxon>Glomerellales</taxon>
        <taxon>Glomerellaceae</taxon>
        <taxon>Colletotrichum</taxon>
        <taxon>Colletotrichum spaethianum species complex</taxon>
    </lineage>
</organism>
<proteinExistence type="predicted"/>
<reference evidence="3 4" key="1">
    <citation type="submission" date="2015-06" db="EMBL/GenBank/DDBJ databases">
        <title>Survival trade-offs in plant roots during colonization by closely related pathogenic and mutualistic fungi.</title>
        <authorList>
            <person name="Hacquard S."/>
            <person name="Kracher B."/>
            <person name="Hiruma K."/>
            <person name="Weinman A."/>
            <person name="Muench P."/>
            <person name="Garrido Oter R."/>
            <person name="Ver Loren van Themaat E."/>
            <person name="Dallerey J.-F."/>
            <person name="Damm U."/>
            <person name="Henrissat B."/>
            <person name="Lespinet O."/>
            <person name="Thon M."/>
            <person name="Kemen E."/>
            <person name="McHardy A.C."/>
            <person name="Schulze-Lefert P."/>
            <person name="O'Connell R.J."/>
        </authorList>
    </citation>
    <scope>NUCLEOTIDE SEQUENCE [LARGE SCALE GENOMIC DNA]</scope>
    <source>
        <strain evidence="3 4">0861</strain>
    </source>
</reference>
<feature type="region of interest" description="Disordered" evidence="1">
    <location>
        <begin position="838"/>
        <end position="865"/>
    </location>
</feature>
<evidence type="ECO:0000313" key="4">
    <source>
        <dbReference type="Proteomes" id="UP000076552"/>
    </source>
</evidence>
<comment type="caution">
    <text evidence="3">The sequence shown here is derived from an EMBL/GenBank/DDBJ whole genome shotgun (WGS) entry which is preliminary data.</text>
</comment>
<dbReference type="AlphaFoldDB" id="A0A166NRW0"/>
<keyword evidence="4" id="KW-1185">Reference proteome</keyword>
<dbReference type="EMBL" id="LFIV01000192">
    <property type="protein sequence ID" value="KZL65990.1"/>
    <property type="molecule type" value="Genomic_DNA"/>
</dbReference>
<dbReference type="Gene3D" id="3.90.226.10">
    <property type="entry name" value="2-enoyl-CoA Hydratase, Chain A, domain 1"/>
    <property type="match status" value="1"/>
</dbReference>
<gene>
    <name evidence="3" type="ORF">CT0861_13031</name>
</gene>
<protein>
    <submittedName>
        <fullName evidence="3">Peptidase S41 family protein</fullName>
    </submittedName>
</protein>
<accession>A0A166NRW0</accession>
<dbReference type="InterPro" id="IPR029045">
    <property type="entry name" value="ClpP/crotonase-like_dom_sf"/>
</dbReference>
<dbReference type="GO" id="GO:0006508">
    <property type="term" value="P:proteolysis"/>
    <property type="evidence" value="ECO:0007669"/>
    <property type="project" value="InterPro"/>
</dbReference>
<name>A0A166NRW0_9PEZI</name>
<dbReference type="InterPro" id="IPR052766">
    <property type="entry name" value="S41A_metabolite_peptidase"/>
</dbReference>
<dbReference type="SUPFAM" id="SSF52096">
    <property type="entry name" value="ClpP/crotonase"/>
    <property type="match status" value="1"/>
</dbReference>